<evidence type="ECO:0000256" key="1">
    <source>
        <dbReference type="SAM" id="Phobius"/>
    </source>
</evidence>
<organism evidence="2 3">
    <name type="scientific">Aspergillus eucalypticola (strain CBS 122712 / IBT 29274)</name>
    <dbReference type="NCBI Taxonomy" id="1448314"/>
    <lineage>
        <taxon>Eukaryota</taxon>
        <taxon>Fungi</taxon>
        <taxon>Dikarya</taxon>
        <taxon>Ascomycota</taxon>
        <taxon>Pezizomycotina</taxon>
        <taxon>Eurotiomycetes</taxon>
        <taxon>Eurotiomycetidae</taxon>
        <taxon>Eurotiales</taxon>
        <taxon>Aspergillaceae</taxon>
        <taxon>Aspergillus</taxon>
        <taxon>Aspergillus subgen. Circumdati</taxon>
    </lineage>
</organism>
<dbReference type="AlphaFoldDB" id="A0A317UYF3"/>
<feature type="transmembrane region" description="Helical" evidence="1">
    <location>
        <begin position="16"/>
        <end position="36"/>
    </location>
</feature>
<evidence type="ECO:0000313" key="3">
    <source>
        <dbReference type="Proteomes" id="UP000246171"/>
    </source>
</evidence>
<reference evidence="2" key="1">
    <citation type="submission" date="2016-12" db="EMBL/GenBank/DDBJ databases">
        <title>The genomes of Aspergillus section Nigri reveals drivers in fungal speciation.</title>
        <authorList>
            <consortium name="DOE Joint Genome Institute"/>
            <person name="Vesth T.C."/>
            <person name="Nybo J."/>
            <person name="Theobald S."/>
            <person name="Brandl J."/>
            <person name="Frisvad J.C."/>
            <person name="Nielsen K.F."/>
            <person name="Lyhne E.K."/>
            <person name="Kogle M.E."/>
            <person name="Kuo A."/>
            <person name="Riley R."/>
            <person name="Clum A."/>
            <person name="Nolan M."/>
            <person name="Lipzen A."/>
            <person name="Salamov A."/>
            <person name="Henrissat B."/>
            <person name="Wiebenga A."/>
            <person name="De vries R.P."/>
            <person name="Grigoriev I.V."/>
            <person name="Mortensen U.H."/>
            <person name="Andersen M.R."/>
            <person name="Baker S.E."/>
        </authorList>
    </citation>
    <scope>NUCLEOTIDE SEQUENCE</scope>
    <source>
        <strain evidence="2">CBS 122712</strain>
    </source>
</reference>
<accession>A0A317UYF3</accession>
<sequence length="56" mass="6914">MEYATRREWNHDMTEFYAFWVAFGPIFIMYLTKTLLQTHQGMTINTRNKYNNLMHH</sequence>
<comment type="caution">
    <text evidence="2">The sequence shown here is derived from an EMBL/GenBank/DDBJ whole genome shotgun (WGS) entry which is preliminary data.</text>
</comment>
<keyword evidence="1" id="KW-1133">Transmembrane helix</keyword>
<dbReference type="Proteomes" id="UP000246171">
    <property type="component" value="Unassembled WGS sequence"/>
</dbReference>
<dbReference type="VEuPathDB" id="FungiDB:BO83DRAFT_381456"/>
<keyword evidence="3" id="KW-1185">Reference proteome</keyword>
<proteinExistence type="predicted"/>
<evidence type="ECO:0000313" key="2">
    <source>
        <dbReference type="EMBL" id="PWY65522.1"/>
    </source>
</evidence>
<gene>
    <name evidence="2" type="ORF">BO83DRAFT_381456</name>
</gene>
<dbReference type="GeneID" id="37053954"/>
<dbReference type="EMBL" id="MSFU01000027">
    <property type="protein sequence ID" value="PWY65522.1"/>
    <property type="molecule type" value="Genomic_DNA"/>
</dbReference>
<keyword evidence="1" id="KW-0812">Transmembrane</keyword>
<name>A0A317UYF3_ASPEC</name>
<keyword evidence="1" id="KW-0472">Membrane</keyword>
<protein>
    <submittedName>
        <fullName evidence="2">Uncharacterized protein</fullName>
    </submittedName>
</protein>
<dbReference type="RefSeq" id="XP_025384577.1">
    <property type="nucleotide sequence ID" value="XM_025531992.1"/>
</dbReference>